<dbReference type="RefSeq" id="XP_001026448.1">
    <property type="nucleotide sequence ID" value="XM_001026448.1"/>
</dbReference>
<dbReference type="SUPFAM" id="SSF56300">
    <property type="entry name" value="Metallo-dependent phosphatases"/>
    <property type="match status" value="1"/>
</dbReference>
<dbReference type="GO" id="GO:0016788">
    <property type="term" value="F:hydrolase activity, acting on ester bonds"/>
    <property type="evidence" value="ECO:0007669"/>
    <property type="project" value="TreeGrafter"/>
</dbReference>
<accession>I7M4C2</accession>
<dbReference type="CDD" id="cd07383">
    <property type="entry name" value="MPP_Dcr2"/>
    <property type="match status" value="1"/>
</dbReference>
<dbReference type="Gene3D" id="3.60.21.10">
    <property type="match status" value="1"/>
</dbReference>
<dbReference type="HOGENOM" id="CLU_019692_0_1_1"/>
<keyword evidence="1" id="KW-0732">Signal</keyword>
<dbReference type="OrthoDB" id="429461at2759"/>
<name>I7M4C2_TETTS</name>
<evidence type="ECO:0000313" key="4">
    <source>
        <dbReference type="Proteomes" id="UP000009168"/>
    </source>
</evidence>
<dbReference type="EMBL" id="GG662299">
    <property type="protein sequence ID" value="EAS06203.1"/>
    <property type="molecule type" value="Genomic_DNA"/>
</dbReference>
<evidence type="ECO:0000256" key="1">
    <source>
        <dbReference type="SAM" id="SignalP"/>
    </source>
</evidence>
<dbReference type="InterPro" id="IPR004843">
    <property type="entry name" value="Calcineurin-like_PHP"/>
</dbReference>
<dbReference type="GO" id="GO:0005737">
    <property type="term" value="C:cytoplasm"/>
    <property type="evidence" value="ECO:0007669"/>
    <property type="project" value="TreeGrafter"/>
</dbReference>
<dbReference type="Pfam" id="PF00149">
    <property type="entry name" value="Metallophos"/>
    <property type="match status" value="1"/>
</dbReference>
<feature type="signal peptide" evidence="1">
    <location>
        <begin position="1"/>
        <end position="19"/>
    </location>
</feature>
<feature type="domain" description="Calcineurin-like phosphoesterase" evidence="2">
    <location>
        <begin position="42"/>
        <end position="275"/>
    </location>
</feature>
<organism evidence="3 4">
    <name type="scientific">Tetrahymena thermophila (strain SB210)</name>
    <dbReference type="NCBI Taxonomy" id="312017"/>
    <lineage>
        <taxon>Eukaryota</taxon>
        <taxon>Sar</taxon>
        <taxon>Alveolata</taxon>
        <taxon>Ciliophora</taxon>
        <taxon>Intramacronucleata</taxon>
        <taxon>Oligohymenophorea</taxon>
        <taxon>Hymenostomatida</taxon>
        <taxon>Tetrahymenina</taxon>
        <taxon>Tetrahymenidae</taxon>
        <taxon>Tetrahymena</taxon>
    </lineage>
</organism>
<protein>
    <submittedName>
        <fullName evidence="3">Ser/thr phosphatase family protein</fullName>
    </submittedName>
</protein>
<dbReference type="PANTHER" id="PTHR32440:SF11">
    <property type="entry name" value="METALLOPHOSPHOESTERASE DOMAIN-CONTAINING PROTEIN"/>
    <property type="match status" value="1"/>
</dbReference>
<gene>
    <name evidence="3" type="ORF">TTHERM_00326850</name>
</gene>
<reference evidence="4" key="1">
    <citation type="journal article" date="2006" name="PLoS Biol.">
        <title>Macronuclear genome sequence of the ciliate Tetrahymena thermophila, a model eukaryote.</title>
        <authorList>
            <person name="Eisen J.A."/>
            <person name="Coyne R.S."/>
            <person name="Wu M."/>
            <person name="Wu D."/>
            <person name="Thiagarajan M."/>
            <person name="Wortman J.R."/>
            <person name="Badger J.H."/>
            <person name="Ren Q."/>
            <person name="Amedeo P."/>
            <person name="Jones K.M."/>
            <person name="Tallon L.J."/>
            <person name="Delcher A.L."/>
            <person name="Salzberg S.L."/>
            <person name="Silva J.C."/>
            <person name="Haas B.J."/>
            <person name="Majoros W.H."/>
            <person name="Farzad M."/>
            <person name="Carlton J.M."/>
            <person name="Smith R.K. Jr."/>
            <person name="Garg J."/>
            <person name="Pearlman R.E."/>
            <person name="Karrer K.M."/>
            <person name="Sun L."/>
            <person name="Manning G."/>
            <person name="Elde N.C."/>
            <person name="Turkewitz A.P."/>
            <person name="Asai D.J."/>
            <person name="Wilkes D.E."/>
            <person name="Wang Y."/>
            <person name="Cai H."/>
            <person name="Collins K."/>
            <person name="Stewart B.A."/>
            <person name="Lee S.R."/>
            <person name="Wilamowska K."/>
            <person name="Weinberg Z."/>
            <person name="Ruzzo W.L."/>
            <person name="Wloga D."/>
            <person name="Gaertig J."/>
            <person name="Frankel J."/>
            <person name="Tsao C.-C."/>
            <person name="Gorovsky M.A."/>
            <person name="Keeling P.J."/>
            <person name="Waller R.F."/>
            <person name="Patron N.J."/>
            <person name="Cherry J.M."/>
            <person name="Stover N.A."/>
            <person name="Krieger C.J."/>
            <person name="del Toro C."/>
            <person name="Ryder H.F."/>
            <person name="Williamson S.C."/>
            <person name="Barbeau R.A."/>
            <person name="Hamilton E.P."/>
            <person name="Orias E."/>
        </authorList>
    </citation>
    <scope>NUCLEOTIDE SEQUENCE [LARGE SCALE GENOMIC DNA]</scope>
    <source>
        <strain evidence="4">SB210</strain>
    </source>
</reference>
<evidence type="ECO:0000313" key="3">
    <source>
        <dbReference type="EMBL" id="EAS06203.1"/>
    </source>
</evidence>
<evidence type="ECO:0000259" key="2">
    <source>
        <dbReference type="Pfam" id="PF00149"/>
    </source>
</evidence>
<dbReference type="KEGG" id="tet:TTHERM_00326850"/>
<dbReference type="OMA" id="TYWVPVY"/>
<dbReference type="AlphaFoldDB" id="I7M4C2"/>
<dbReference type="PANTHER" id="PTHR32440">
    <property type="entry name" value="PHOSPHATASE DCR2-RELATED-RELATED"/>
    <property type="match status" value="1"/>
</dbReference>
<dbReference type="eggNOG" id="KOG1432">
    <property type="taxonomic scope" value="Eukaryota"/>
</dbReference>
<proteinExistence type="predicted"/>
<dbReference type="GeneID" id="7833157"/>
<feature type="chain" id="PRO_5003712011" evidence="1">
    <location>
        <begin position="20"/>
        <end position="373"/>
    </location>
</feature>
<dbReference type="InParanoid" id="I7M4C2"/>
<dbReference type="Proteomes" id="UP000009168">
    <property type="component" value="Unassembled WGS sequence"/>
</dbReference>
<dbReference type="InterPro" id="IPR029052">
    <property type="entry name" value="Metallo-depent_PP-like"/>
</dbReference>
<sequence length="373" mass="42902">MRRYLQFIVLLAIISFSQCFQNIDSNFSSSKKRLHFDEKGEFKVIQFADLHFGETDLKDLLSVSLMNYLIEKYHPNFAALSGDMVSGYAWDNTTTFYQRNWKKYTSPFGLHNLSYSIILGNHDDQANLNRTQIMDLDMTNPHSHSNKSVPGLPDGSNYYLIIYENATSNVPKAVLWFLDTHDHECEDNTNSWGCISRIQVEWFENEITKLNKQYENLLHIAFYHIPIPEYVTLYNNYKVYGTRGESVGCPSINTGFFKAMKENNVRAGFCGHDHNNDYGGFIEGVELVYGRKTGFGSYGPQEDKMRGARFLHLTLQGNSTPTLYHEILQSDGTRKQNGEATYRYDKDEEGCGVTLGLQQPLDTYPKLKKRVEL</sequence>
<keyword evidence="4" id="KW-1185">Reference proteome</keyword>